<dbReference type="Gramene" id="TKW22541">
    <property type="protein sequence ID" value="TKW22541"/>
    <property type="gene ID" value="SEVIR_4G235500v2"/>
</dbReference>
<evidence type="ECO:0000256" key="1">
    <source>
        <dbReference type="SAM" id="MobiDB-lite"/>
    </source>
</evidence>
<gene>
    <name evidence="2" type="ORF">SEVIR_4G235500v2</name>
</gene>
<evidence type="ECO:0000313" key="2">
    <source>
        <dbReference type="EMBL" id="TKW22541.1"/>
    </source>
</evidence>
<keyword evidence="3" id="KW-1185">Reference proteome</keyword>
<evidence type="ECO:0000313" key="3">
    <source>
        <dbReference type="Proteomes" id="UP000298652"/>
    </source>
</evidence>
<feature type="region of interest" description="Disordered" evidence="1">
    <location>
        <begin position="33"/>
        <end position="52"/>
    </location>
</feature>
<dbReference type="Proteomes" id="UP000298652">
    <property type="component" value="Chromosome 4"/>
</dbReference>
<name>A0A4U6V0I4_SETVI</name>
<dbReference type="EMBL" id="CM016555">
    <property type="protein sequence ID" value="TKW22541.1"/>
    <property type="molecule type" value="Genomic_DNA"/>
</dbReference>
<sequence length="107" mass="12165">MSGRPHVSSIQTFLGNEQTANLAKPWPGPKPWLHASMFPGENTHTRTGGRGTSQSIFRTERSVGSQCKDLVLRLLTHDDDMMIRKFVIWTVHLIWVPRGRYAPNRPT</sequence>
<proteinExistence type="predicted"/>
<organism evidence="2 3">
    <name type="scientific">Setaria viridis</name>
    <name type="common">Green bristlegrass</name>
    <name type="synonym">Setaria italica subsp. viridis</name>
    <dbReference type="NCBI Taxonomy" id="4556"/>
    <lineage>
        <taxon>Eukaryota</taxon>
        <taxon>Viridiplantae</taxon>
        <taxon>Streptophyta</taxon>
        <taxon>Embryophyta</taxon>
        <taxon>Tracheophyta</taxon>
        <taxon>Spermatophyta</taxon>
        <taxon>Magnoliopsida</taxon>
        <taxon>Liliopsida</taxon>
        <taxon>Poales</taxon>
        <taxon>Poaceae</taxon>
        <taxon>PACMAD clade</taxon>
        <taxon>Panicoideae</taxon>
        <taxon>Panicodae</taxon>
        <taxon>Paniceae</taxon>
        <taxon>Cenchrinae</taxon>
        <taxon>Setaria</taxon>
    </lineage>
</organism>
<dbReference type="AlphaFoldDB" id="A0A4U6V0I4"/>
<protein>
    <submittedName>
        <fullName evidence="2">Uncharacterized protein</fullName>
    </submittedName>
</protein>
<accession>A0A4U6V0I4</accession>
<reference evidence="2" key="1">
    <citation type="submission" date="2019-03" db="EMBL/GenBank/DDBJ databases">
        <title>WGS assembly of Setaria viridis.</title>
        <authorList>
            <person name="Huang P."/>
            <person name="Jenkins J."/>
            <person name="Grimwood J."/>
            <person name="Barry K."/>
            <person name="Healey A."/>
            <person name="Mamidi S."/>
            <person name="Sreedasyam A."/>
            <person name="Shu S."/>
            <person name="Feldman M."/>
            <person name="Wu J."/>
            <person name="Yu Y."/>
            <person name="Chen C."/>
            <person name="Johnson J."/>
            <person name="Rokhsar D."/>
            <person name="Baxter I."/>
            <person name="Schmutz J."/>
            <person name="Brutnell T."/>
            <person name="Kellogg E."/>
        </authorList>
    </citation>
    <scope>NUCLEOTIDE SEQUENCE [LARGE SCALE GENOMIC DNA]</scope>
</reference>